<organism evidence="9 10">
    <name type="scientific">Nonlabens tegetincola</name>
    <dbReference type="NCBI Taxonomy" id="323273"/>
    <lineage>
        <taxon>Bacteria</taxon>
        <taxon>Pseudomonadati</taxon>
        <taxon>Bacteroidota</taxon>
        <taxon>Flavobacteriia</taxon>
        <taxon>Flavobacteriales</taxon>
        <taxon>Flavobacteriaceae</taxon>
        <taxon>Nonlabens</taxon>
    </lineage>
</organism>
<evidence type="ECO:0000259" key="7">
    <source>
        <dbReference type="PROSITE" id="PS50109"/>
    </source>
</evidence>
<dbReference type="SUPFAM" id="SSF48452">
    <property type="entry name" value="TPR-like"/>
    <property type="match status" value="2"/>
</dbReference>
<sequence length="746" mass="85093">MLEQVKISRAILSLLIGTLSCVLCNSQELDSIYEVKTTYTPYQLDSILSRSTDYFKTGQYKKSFELNQFALRHALHAKDVDAISRSYNYLGFDYLQLRDTVRATENFKKSAQYSKQLNNDGATADSYVDLANVYSLQMRTLEMAEDYYKQAIEIYGRIGDINGLEYAMYNYADYLIDVERWDEFSKIVLQFEDKEIFPEGVSDDYKALVKNFIGIHYCQNGKTSEAEKYFLEGIKITEAQNNSSEKEMLLQSYSVCLLENNKLQQAAIIQNQYIEILKTNQTNFIEQETAKLAQKYKVEEYQRELDKTRLQKQLQEEQIKNRTILNYVLFGLVAVALLIILILASNFYKRKRIIKQLRKKNHAYLIEKKKAEDLAEVKNNFFSTVSHELRTPLYGVIGLSSILSENNKDATLSSDLESLKFSADYLLALVNNVLEINKIDHNKIEDEETVFSIRDLVERIIKTFEYLKRQNNNTLNSIIPDNLPHRVKGNPTRLSQILMNLLGNANKFTENGSIVVELESMSNNGIAHITFKVKDSGTGISKERQQDIFEEFKQGDAHSNLYQGTGLGLPIVKRLLDLSGSEIKLNSDEGKGSTFYFSLDFEIATSSIHEGSTTPIVLENVLKGLKILVAEDNKINQMVTRKILEKVGVQCSVVENGALAIDFYKNNPVDLILMDVNMPVMDGVTATQNIRKISDVPIIALTAVEIEEARERIYSSGMNDIIIKPYDIEELKNKIATTIISYRSSK</sequence>
<dbReference type="EMBL" id="BBML01000007">
    <property type="protein sequence ID" value="GAK97750.1"/>
    <property type="molecule type" value="Genomic_DNA"/>
</dbReference>
<feature type="modified residue" description="4-aspartylphosphate" evidence="5">
    <location>
        <position position="675"/>
    </location>
</feature>
<evidence type="ECO:0000256" key="4">
    <source>
        <dbReference type="ARBA" id="ARBA00023012"/>
    </source>
</evidence>
<dbReference type="InterPro" id="IPR036890">
    <property type="entry name" value="HATPase_C_sf"/>
</dbReference>
<dbReference type="PROSITE" id="PS51257">
    <property type="entry name" value="PROKAR_LIPOPROTEIN"/>
    <property type="match status" value="1"/>
</dbReference>
<dbReference type="Gene3D" id="1.10.287.130">
    <property type="match status" value="1"/>
</dbReference>
<comment type="caution">
    <text evidence="9">The sequence shown here is derived from an EMBL/GenBank/DDBJ whole genome shotgun (WGS) entry which is preliminary data.</text>
</comment>
<dbReference type="Gene3D" id="3.40.50.2300">
    <property type="match status" value="1"/>
</dbReference>
<comment type="catalytic activity">
    <reaction evidence="1">
        <text>ATP + protein L-histidine = ADP + protein N-phospho-L-histidine.</text>
        <dbReference type="EC" id="2.7.13.3"/>
    </reaction>
</comment>
<dbReference type="GO" id="GO:0000155">
    <property type="term" value="F:phosphorelay sensor kinase activity"/>
    <property type="evidence" value="ECO:0007669"/>
    <property type="project" value="InterPro"/>
</dbReference>
<dbReference type="CDD" id="cd17546">
    <property type="entry name" value="REC_hyHK_CKI1_RcsC-like"/>
    <property type="match status" value="1"/>
</dbReference>
<dbReference type="InterPro" id="IPR005467">
    <property type="entry name" value="His_kinase_dom"/>
</dbReference>
<dbReference type="SMART" id="SM00028">
    <property type="entry name" value="TPR"/>
    <property type="match status" value="3"/>
</dbReference>
<feature type="transmembrane region" description="Helical" evidence="6">
    <location>
        <begin position="324"/>
        <end position="348"/>
    </location>
</feature>
<dbReference type="InterPro" id="IPR004358">
    <property type="entry name" value="Sig_transdc_His_kin-like_C"/>
</dbReference>
<dbReference type="EC" id="2.7.13.3" evidence="2"/>
<dbReference type="Proteomes" id="UP000029221">
    <property type="component" value="Unassembled WGS sequence"/>
</dbReference>
<dbReference type="FunFam" id="3.30.565.10:FF:000010">
    <property type="entry name" value="Sensor histidine kinase RcsC"/>
    <property type="match status" value="1"/>
</dbReference>
<evidence type="ECO:0000256" key="5">
    <source>
        <dbReference type="PROSITE-ProRule" id="PRU00169"/>
    </source>
</evidence>
<dbReference type="InterPro" id="IPR003594">
    <property type="entry name" value="HATPase_dom"/>
</dbReference>
<dbReference type="Pfam" id="PF02518">
    <property type="entry name" value="HATPase_c"/>
    <property type="match status" value="1"/>
</dbReference>
<evidence type="ECO:0000256" key="3">
    <source>
        <dbReference type="ARBA" id="ARBA00022553"/>
    </source>
</evidence>
<dbReference type="CDD" id="cd00082">
    <property type="entry name" value="HisKA"/>
    <property type="match status" value="1"/>
</dbReference>
<evidence type="ECO:0000259" key="8">
    <source>
        <dbReference type="PROSITE" id="PS50110"/>
    </source>
</evidence>
<dbReference type="Pfam" id="PF00072">
    <property type="entry name" value="Response_reg"/>
    <property type="match status" value="1"/>
</dbReference>
<dbReference type="PANTHER" id="PTHR45339">
    <property type="entry name" value="HYBRID SIGNAL TRANSDUCTION HISTIDINE KINASE J"/>
    <property type="match status" value="1"/>
</dbReference>
<dbReference type="InterPro" id="IPR011990">
    <property type="entry name" value="TPR-like_helical_dom_sf"/>
</dbReference>
<keyword evidence="6" id="KW-0812">Transmembrane</keyword>
<dbReference type="InterPro" id="IPR011006">
    <property type="entry name" value="CheY-like_superfamily"/>
</dbReference>
<dbReference type="SMART" id="SM00387">
    <property type="entry name" value="HATPase_c"/>
    <property type="match status" value="1"/>
</dbReference>
<dbReference type="PRINTS" id="PR00344">
    <property type="entry name" value="BCTRLSENSOR"/>
</dbReference>
<dbReference type="SMART" id="SM00388">
    <property type="entry name" value="HisKA"/>
    <property type="match status" value="1"/>
</dbReference>
<keyword evidence="3 5" id="KW-0597">Phosphoprotein</keyword>
<keyword evidence="6" id="KW-1133">Transmembrane helix</keyword>
<dbReference type="Pfam" id="PF13424">
    <property type="entry name" value="TPR_12"/>
    <property type="match status" value="1"/>
</dbReference>
<proteinExistence type="predicted"/>
<dbReference type="Pfam" id="PF00512">
    <property type="entry name" value="HisKA"/>
    <property type="match status" value="1"/>
</dbReference>
<dbReference type="InterPro" id="IPR036097">
    <property type="entry name" value="HisK_dim/P_sf"/>
</dbReference>
<dbReference type="InterPro" id="IPR019734">
    <property type="entry name" value="TPR_rpt"/>
</dbReference>
<evidence type="ECO:0000256" key="6">
    <source>
        <dbReference type="SAM" id="Phobius"/>
    </source>
</evidence>
<reference evidence="9" key="1">
    <citation type="journal article" date="2014" name="Genome Announc.">
        <title>Draft Genome Sequences of Marine Flavobacterium Nonlabens Strains NR17, NR24, NR27, NR32, NR33, and Ara13.</title>
        <authorList>
            <person name="Nakanishi M."/>
            <person name="Meirelles P."/>
            <person name="Suzuki R."/>
            <person name="Takatani N."/>
            <person name="Mino S."/>
            <person name="Suda W."/>
            <person name="Oshima K."/>
            <person name="Hattori M."/>
            <person name="Ohkuma M."/>
            <person name="Hosokawa M."/>
            <person name="Miyashita K."/>
            <person name="Thompson F.L."/>
            <person name="Niwa A."/>
            <person name="Sawabe T."/>
            <person name="Sawabe T."/>
        </authorList>
    </citation>
    <scope>NUCLEOTIDE SEQUENCE [LARGE SCALE GENOMIC DNA]</scope>
    <source>
        <strain evidence="9">JCM 19294</strain>
    </source>
</reference>
<dbReference type="PROSITE" id="PS50110">
    <property type="entry name" value="RESPONSE_REGULATORY"/>
    <property type="match status" value="1"/>
</dbReference>
<gene>
    <name evidence="9" type="ORF">JCM19294_289</name>
</gene>
<keyword evidence="4" id="KW-0902">Two-component regulatory system</keyword>
<evidence type="ECO:0000256" key="2">
    <source>
        <dbReference type="ARBA" id="ARBA00012438"/>
    </source>
</evidence>
<dbReference type="SUPFAM" id="SSF47384">
    <property type="entry name" value="Homodimeric domain of signal transducing histidine kinase"/>
    <property type="match status" value="1"/>
</dbReference>
<keyword evidence="10" id="KW-1185">Reference proteome</keyword>
<dbReference type="STRING" id="319236.BST91_09885"/>
<dbReference type="SUPFAM" id="SSF52172">
    <property type="entry name" value="CheY-like"/>
    <property type="match status" value="1"/>
</dbReference>
<accession>A0A090Q420</accession>
<evidence type="ECO:0000256" key="1">
    <source>
        <dbReference type="ARBA" id="ARBA00000085"/>
    </source>
</evidence>
<dbReference type="InterPro" id="IPR003661">
    <property type="entry name" value="HisK_dim/P_dom"/>
</dbReference>
<dbReference type="eggNOG" id="COG2205">
    <property type="taxonomic scope" value="Bacteria"/>
</dbReference>
<dbReference type="eggNOG" id="COG0784">
    <property type="taxonomic scope" value="Bacteria"/>
</dbReference>
<dbReference type="Gene3D" id="3.30.565.10">
    <property type="entry name" value="Histidine kinase-like ATPase, C-terminal domain"/>
    <property type="match status" value="1"/>
</dbReference>
<feature type="domain" description="Histidine kinase" evidence="7">
    <location>
        <begin position="384"/>
        <end position="603"/>
    </location>
</feature>
<dbReference type="InterPro" id="IPR001789">
    <property type="entry name" value="Sig_transdc_resp-reg_receiver"/>
</dbReference>
<dbReference type="SMART" id="SM00448">
    <property type="entry name" value="REC"/>
    <property type="match status" value="1"/>
</dbReference>
<name>A0A090Q420_9FLAO</name>
<dbReference type="Gene3D" id="1.25.40.10">
    <property type="entry name" value="Tetratricopeptide repeat domain"/>
    <property type="match status" value="1"/>
</dbReference>
<evidence type="ECO:0000313" key="10">
    <source>
        <dbReference type="Proteomes" id="UP000029221"/>
    </source>
</evidence>
<keyword evidence="6" id="KW-0472">Membrane</keyword>
<dbReference type="PROSITE" id="PS50109">
    <property type="entry name" value="HIS_KIN"/>
    <property type="match status" value="1"/>
</dbReference>
<dbReference type="RefSeq" id="WP_042279554.1">
    <property type="nucleotide sequence ID" value="NZ_BBML01000007.1"/>
</dbReference>
<evidence type="ECO:0000313" key="9">
    <source>
        <dbReference type="EMBL" id="GAK97750.1"/>
    </source>
</evidence>
<dbReference type="PANTHER" id="PTHR45339:SF1">
    <property type="entry name" value="HYBRID SIGNAL TRANSDUCTION HISTIDINE KINASE J"/>
    <property type="match status" value="1"/>
</dbReference>
<protein>
    <recommendedName>
        <fullName evidence="2">histidine kinase</fullName>
        <ecNumber evidence="2">2.7.13.3</ecNumber>
    </recommendedName>
</protein>
<dbReference type="AlphaFoldDB" id="A0A090Q420"/>
<feature type="domain" description="Response regulatory" evidence="8">
    <location>
        <begin position="626"/>
        <end position="739"/>
    </location>
</feature>
<dbReference type="SUPFAM" id="SSF55874">
    <property type="entry name" value="ATPase domain of HSP90 chaperone/DNA topoisomerase II/histidine kinase"/>
    <property type="match status" value="1"/>
</dbReference>